<proteinExistence type="inferred from homology"/>
<keyword evidence="10" id="KW-1185">Reference proteome</keyword>
<dbReference type="EMBL" id="CAJHUB010000672">
    <property type="protein sequence ID" value="CAD7674288.1"/>
    <property type="molecule type" value="Genomic_DNA"/>
</dbReference>
<evidence type="ECO:0000313" key="9">
    <source>
        <dbReference type="EMBL" id="CAD7674288.1"/>
    </source>
</evidence>
<evidence type="ECO:0000256" key="2">
    <source>
        <dbReference type="ARBA" id="ARBA00007645"/>
    </source>
</evidence>
<comment type="subcellular location">
    <subcellularLocation>
        <location evidence="1">Mitochondrion</location>
    </subcellularLocation>
</comment>
<evidence type="ECO:0000256" key="7">
    <source>
        <dbReference type="ARBA" id="ARBA00035239"/>
    </source>
</evidence>
<dbReference type="InterPro" id="IPR000473">
    <property type="entry name" value="Ribosomal_bL36"/>
</dbReference>
<gene>
    <name evidence="9" type="ORF">NYPRO_LOCUS7083</name>
</gene>
<dbReference type="GO" id="GO:0006412">
    <property type="term" value="P:translation"/>
    <property type="evidence" value="ECO:0007669"/>
    <property type="project" value="InterPro"/>
</dbReference>
<evidence type="ECO:0000256" key="5">
    <source>
        <dbReference type="ARBA" id="ARBA00023128"/>
    </source>
</evidence>
<protein>
    <recommendedName>
        <fullName evidence="7">Large ribosomal subunit protein bL36m</fullName>
    </recommendedName>
    <alternativeName>
        <fullName evidence="8">39S ribosomal protein L36, mitochondrial</fullName>
    </alternativeName>
</protein>
<keyword evidence="4" id="KW-0689">Ribosomal protein</keyword>
<evidence type="ECO:0000313" key="10">
    <source>
        <dbReference type="Proteomes" id="UP000645828"/>
    </source>
</evidence>
<sequence>MVEQKAKGSPFSCWDPRSCIPNWQSPAPHRGGLAALSLPSCLPRCLQPALGFKAKSRIKEPHGDSHQVKRHRRWFIYCRTNPKHKHRQL</sequence>
<reference evidence="9" key="1">
    <citation type="submission" date="2020-12" db="EMBL/GenBank/DDBJ databases">
        <authorList>
            <consortium name="Molecular Ecology Group"/>
        </authorList>
    </citation>
    <scope>NUCLEOTIDE SEQUENCE</scope>
    <source>
        <strain evidence="9">TBG_1078</strain>
    </source>
</reference>
<dbReference type="PANTHER" id="PTHR46909:SF1">
    <property type="entry name" value="LARGE RIBOSOMAL SUBUNIT PROTEIN BL36M"/>
    <property type="match status" value="1"/>
</dbReference>
<name>A0A811YBK2_NYCPR</name>
<dbReference type="Proteomes" id="UP000645828">
    <property type="component" value="Unassembled WGS sequence"/>
</dbReference>
<evidence type="ECO:0000256" key="3">
    <source>
        <dbReference type="ARBA" id="ARBA00022946"/>
    </source>
</evidence>
<dbReference type="InterPro" id="IPR052143">
    <property type="entry name" value="Mitoribosomal_bL36m"/>
</dbReference>
<evidence type="ECO:0000256" key="1">
    <source>
        <dbReference type="ARBA" id="ARBA00004173"/>
    </source>
</evidence>
<dbReference type="GO" id="GO:0005762">
    <property type="term" value="C:mitochondrial large ribosomal subunit"/>
    <property type="evidence" value="ECO:0007669"/>
    <property type="project" value="TreeGrafter"/>
</dbReference>
<dbReference type="AlphaFoldDB" id="A0A811YBK2"/>
<keyword evidence="5" id="KW-0496">Mitochondrion</keyword>
<evidence type="ECO:0000256" key="4">
    <source>
        <dbReference type="ARBA" id="ARBA00022980"/>
    </source>
</evidence>
<dbReference type="Pfam" id="PF00444">
    <property type="entry name" value="Ribosomal_L36"/>
    <property type="match status" value="1"/>
</dbReference>
<dbReference type="GO" id="GO:0003735">
    <property type="term" value="F:structural constituent of ribosome"/>
    <property type="evidence" value="ECO:0007669"/>
    <property type="project" value="InterPro"/>
</dbReference>
<comment type="caution">
    <text evidence="9">The sequence shown here is derived from an EMBL/GenBank/DDBJ whole genome shotgun (WGS) entry which is preliminary data.</text>
</comment>
<evidence type="ECO:0000256" key="6">
    <source>
        <dbReference type="ARBA" id="ARBA00023274"/>
    </source>
</evidence>
<dbReference type="SUPFAM" id="SSF57840">
    <property type="entry name" value="Ribosomal protein L36"/>
    <property type="match status" value="1"/>
</dbReference>
<keyword evidence="6" id="KW-0687">Ribonucleoprotein</keyword>
<dbReference type="InterPro" id="IPR035977">
    <property type="entry name" value="Ribosomal_bL36_sp"/>
</dbReference>
<comment type="similarity">
    <text evidence="2">Belongs to the bacterial ribosomal protein bL36 family.</text>
</comment>
<evidence type="ECO:0000256" key="8">
    <source>
        <dbReference type="ARBA" id="ARBA00035411"/>
    </source>
</evidence>
<dbReference type="PANTHER" id="PTHR46909">
    <property type="entry name" value="39S RIBOSOMAL PROTEIN L36, MITOCHONDRIAL"/>
    <property type="match status" value="1"/>
</dbReference>
<organism evidence="9 10">
    <name type="scientific">Nyctereutes procyonoides</name>
    <name type="common">Raccoon dog</name>
    <name type="synonym">Canis procyonoides</name>
    <dbReference type="NCBI Taxonomy" id="34880"/>
    <lineage>
        <taxon>Eukaryota</taxon>
        <taxon>Metazoa</taxon>
        <taxon>Chordata</taxon>
        <taxon>Craniata</taxon>
        <taxon>Vertebrata</taxon>
        <taxon>Euteleostomi</taxon>
        <taxon>Mammalia</taxon>
        <taxon>Eutheria</taxon>
        <taxon>Laurasiatheria</taxon>
        <taxon>Carnivora</taxon>
        <taxon>Caniformia</taxon>
        <taxon>Canidae</taxon>
        <taxon>Nyctereutes</taxon>
    </lineage>
</organism>
<accession>A0A811YBK2</accession>
<keyword evidence="3" id="KW-0809">Transit peptide</keyword>